<gene>
    <name evidence="1" type="ORF">SMIDD22_01384</name>
</gene>
<organism evidence="1 2">
    <name type="scientific">Streptococcus mitis</name>
    <dbReference type="NCBI Taxonomy" id="28037"/>
    <lineage>
        <taxon>Bacteria</taxon>
        <taxon>Bacillati</taxon>
        <taxon>Bacillota</taxon>
        <taxon>Bacilli</taxon>
        <taxon>Lactobacillales</taxon>
        <taxon>Streptococcaceae</taxon>
        <taxon>Streptococcus</taxon>
        <taxon>Streptococcus mitis group</taxon>
    </lineage>
</organism>
<comment type="caution">
    <text evidence="1">The sequence shown here is derived from an EMBL/GenBank/DDBJ whole genome shotgun (WGS) entry which is preliminary data.</text>
</comment>
<dbReference type="AlphaFoldDB" id="A0A139R9S9"/>
<dbReference type="PATRIC" id="fig|28037.238.peg.1662"/>
<reference evidence="1 2" key="1">
    <citation type="submission" date="2016-01" db="EMBL/GenBank/DDBJ databases">
        <title>Highly variable Streptococcus oralis are common among viridans streptococci isolated from primates.</title>
        <authorList>
            <person name="Denapaite D."/>
            <person name="Rieger M."/>
            <person name="Koendgen S."/>
            <person name="Brueckner R."/>
            <person name="Ochigava I."/>
            <person name="Kappeler P."/>
            <person name="Maetz-Rensing K."/>
            <person name="Leendertz F."/>
            <person name="Hakenbeck R."/>
        </authorList>
    </citation>
    <scope>NUCLEOTIDE SEQUENCE [LARGE SCALE GENOMIC DNA]</scope>
    <source>
        <strain evidence="1 2">DD22</strain>
    </source>
</reference>
<evidence type="ECO:0000313" key="2">
    <source>
        <dbReference type="Proteomes" id="UP000070779"/>
    </source>
</evidence>
<dbReference type="Proteomes" id="UP000070779">
    <property type="component" value="Unassembled WGS sequence"/>
</dbReference>
<proteinExistence type="predicted"/>
<dbReference type="EMBL" id="LQZD01000373">
    <property type="protein sequence ID" value="KXU11521.1"/>
    <property type="molecule type" value="Genomic_DNA"/>
</dbReference>
<protein>
    <submittedName>
        <fullName evidence="1">Cell envelope-associated transcriptional attenuator LytR-CpsA-Psr, subfamily F2</fullName>
    </submittedName>
</protein>
<name>A0A139R9S9_STRMT</name>
<sequence>MVKKIIGMVLAFLAVTVLGVGVFAYTIYQQGTQTLSKTYKKIGEETNSY</sequence>
<accession>A0A139R9S9</accession>
<evidence type="ECO:0000313" key="1">
    <source>
        <dbReference type="EMBL" id="KXU11521.1"/>
    </source>
</evidence>